<organism evidence="2 3">
    <name type="scientific">Methylobacterium radiodurans</name>
    <dbReference type="NCBI Taxonomy" id="2202828"/>
    <lineage>
        <taxon>Bacteria</taxon>
        <taxon>Pseudomonadati</taxon>
        <taxon>Pseudomonadota</taxon>
        <taxon>Alphaproteobacteria</taxon>
        <taxon>Hyphomicrobiales</taxon>
        <taxon>Methylobacteriaceae</taxon>
        <taxon>Methylobacterium</taxon>
    </lineage>
</organism>
<evidence type="ECO:0000256" key="1">
    <source>
        <dbReference type="SAM" id="MobiDB-lite"/>
    </source>
</evidence>
<dbReference type="EMBL" id="CP029551">
    <property type="protein sequence ID" value="AWN37658.1"/>
    <property type="molecule type" value="Genomic_DNA"/>
</dbReference>
<dbReference type="RefSeq" id="WP_109952724.1">
    <property type="nucleotide sequence ID" value="NZ_CP029551.1"/>
</dbReference>
<evidence type="ECO:0000313" key="3">
    <source>
        <dbReference type="Proteomes" id="UP000246058"/>
    </source>
</evidence>
<dbReference type="KEGG" id="meti:DK427_19595"/>
<dbReference type="AlphaFoldDB" id="A0A2U8VWA5"/>
<reference evidence="2 3" key="1">
    <citation type="submission" date="2018-05" db="EMBL/GenBank/DDBJ databases">
        <title>Complete Genome Sequence of Methylobacterium sp. 17Sr1-43.</title>
        <authorList>
            <person name="Srinivasan S."/>
        </authorList>
    </citation>
    <scope>NUCLEOTIDE SEQUENCE [LARGE SCALE GENOMIC DNA]</scope>
    <source>
        <strain evidence="2 3">17Sr1-43</strain>
    </source>
</reference>
<evidence type="ECO:0000313" key="2">
    <source>
        <dbReference type="EMBL" id="AWN37658.1"/>
    </source>
</evidence>
<accession>A0A2U8VWA5</accession>
<proteinExistence type="predicted"/>
<sequence>MADLSELGHLVPPAGAPRDEVDPTEASPASAPRFTVYAPRRRGCGSPSIGRVSDTGVLRNLSESGGWLHEDGRVLANGPCTGFHAFLIVPEMAPVVVAQAEAIAVIAPGVGGADAALPDGCAYEVDARHDPWGDPDDPRWGGHNQIAGRAVRDAGWVRLTTRRNRGVKEILVEPGEHASPFEEHLVALARKLVCRIVSSAPDVGPITVFDPAGEAIGTGPGRSDIPAHRSLGSVPVLRPRDLATWLDLRVDNDEDGARAEGPDDATIPTRGY</sequence>
<feature type="region of interest" description="Disordered" evidence="1">
    <location>
        <begin position="1"/>
        <end position="31"/>
    </location>
</feature>
<gene>
    <name evidence="2" type="ORF">DK427_19595</name>
</gene>
<protein>
    <submittedName>
        <fullName evidence="2">Uncharacterized protein</fullName>
    </submittedName>
</protein>
<name>A0A2U8VWA5_9HYPH</name>
<dbReference type="Proteomes" id="UP000246058">
    <property type="component" value="Chromosome"/>
</dbReference>
<feature type="region of interest" description="Disordered" evidence="1">
    <location>
        <begin position="253"/>
        <end position="272"/>
    </location>
</feature>
<keyword evidence="3" id="KW-1185">Reference proteome</keyword>
<dbReference type="OrthoDB" id="10008773at2"/>